<evidence type="ECO:0000313" key="3">
    <source>
        <dbReference type="Proteomes" id="UP000184485"/>
    </source>
</evidence>
<protein>
    <submittedName>
        <fullName evidence="2">LTXXQ motif family protein</fullName>
    </submittedName>
</protein>
<keyword evidence="3" id="KW-1185">Reference proteome</keyword>
<dbReference type="Pfam" id="PF07813">
    <property type="entry name" value="LTXXQ"/>
    <property type="match status" value="1"/>
</dbReference>
<dbReference type="GO" id="GO:0042597">
    <property type="term" value="C:periplasmic space"/>
    <property type="evidence" value="ECO:0007669"/>
    <property type="project" value="InterPro"/>
</dbReference>
<sequence length="165" mass="17675">MKTTFLTAIALGAFLASAHPVLAEDATPPANPPAVEIYTEADAQAVLDARIIALKTVIGLSVDQEKLWAPVETAIRQIAASSAARRAKRADAPEPASFVDILERTADAEATRAAELKTVAEALKPLVATLTPEQQRRIPAFLGLREANNGIPQPTAELWLFEEEQ</sequence>
<keyword evidence="1" id="KW-0732">Signal</keyword>
<dbReference type="AlphaFoldDB" id="A0A1M4WD60"/>
<dbReference type="RefSeq" id="WP_073051583.1">
    <property type="nucleotide sequence ID" value="NZ_FQUP01000001.1"/>
</dbReference>
<dbReference type="InterPro" id="IPR012899">
    <property type="entry name" value="LTXXQ"/>
</dbReference>
<gene>
    <name evidence="2" type="ORF">SAMN02745157_0946</name>
</gene>
<feature type="signal peptide" evidence="1">
    <location>
        <begin position="1"/>
        <end position="23"/>
    </location>
</feature>
<dbReference type="Proteomes" id="UP000184485">
    <property type="component" value="Unassembled WGS sequence"/>
</dbReference>
<evidence type="ECO:0000313" key="2">
    <source>
        <dbReference type="EMBL" id="SHE79198.1"/>
    </source>
</evidence>
<reference evidence="2 3" key="1">
    <citation type="submission" date="2016-11" db="EMBL/GenBank/DDBJ databases">
        <authorList>
            <person name="Jaros S."/>
            <person name="Januszkiewicz K."/>
            <person name="Wedrychowicz H."/>
        </authorList>
    </citation>
    <scope>NUCLEOTIDE SEQUENCE [LARGE SCALE GENOMIC DNA]</scope>
    <source>
        <strain evidence="2 3">DSM 19436</strain>
    </source>
</reference>
<dbReference type="STRING" id="1122133.SAMN02745157_0946"/>
<dbReference type="OrthoDB" id="8451554at2"/>
<organism evidence="2 3">
    <name type="scientific">Kaistia soli DSM 19436</name>
    <dbReference type="NCBI Taxonomy" id="1122133"/>
    <lineage>
        <taxon>Bacteria</taxon>
        <taxon>Pseudomonadati</taxon>
        <taxon>Pseudomonadota</taxon>
        <taxon>Alphaproteobacteria</taxon>
        <taxon>Hyphomicrobiales</taxon>
        <taxon>Kaistiaceae</taxon>
        <taxon>Kaistia</taxon>
    </lineage>
</organism>
<accession>A0A1M4WD60</accession>
<proteinExistence type="predicted"/>
<feature type="chain" id="PRO_5013087123" evidence="1">
    <location>
        <begin position="24"/>
        <end position="165"/>
    </location>
</feature>
<dbReference type="EMBL" id="FQUP01000001">
    <property type="protein sequence ID" value="SHE79198.1"/>
    <property type="molecule type" value="Genomic_DNA"/>
</dbReference>
<name>A0A1M4WD60_9HYPH</name>
<evidence type="ECO:0000256" key="1">
    <source>
        <dbReference type="SAM" id="SignalP"/>
    </source>
</evidence>